<accession>A0A1J8PJE2</accession>
<evidence type="ECO:0000259" key="8">
    <source>
        <dbReference type="Pfam" id="PF09468"/>
    </source>
</evidence>
<feature type="chain" id="PRO_5013267134" description="Ribonuclease H2 subunit B" evidence="7">
    <location>
        <begin position="17"/>
        <end position="745"/>
    </location>
</feature>
<dbReference type="STRING" id="180088.A0A1J8PJE2"/>
<dbReference type="OrthoDB" id="29098at2759"/>
<dbReference type="InterPro" id="IPR041195">
    <property type="entry name" value="Rnh202_N"/>
</dbReference>
<dbReference type="Pfam" id="PF17745">
    <property type="entry name" value="Ydr279_N"/>
    <property type="match status" value="1"/>
</dbReference>
<dbReference type="Gene3D" id="1.10.20.120">
    <property type="match status" value="1"/>
</dbReference>
<gene>
    <name evidence="10" type="ORF">AZE42_01192</name>
</gene>
<keyword evidence="7" id="KW-0732">Signal</keyword>
<evidence type="ECO:0000256" key="7">
    <source>
        <dbReference type="SAM" id="SignalP"/>
    </source>
</evidence>
<dbReference type="EMBL" id="LVVM01006237">
    <property type="protein sequence ID" value="OJA08687.1"/>
    <property type="molecule type" value="Genomic_DNA"/>
</dbReference>
<protein>
    <recommendedName>
        <fullName evidence="2">Ribonuclease H2 subunit B</fullName>
    </recommendedName>
    <alternativeName>
        <fullName evidence="5">Ribonuclease HI subunit B</fullName>
    </alternativeName>
</protein>
<reference evidence="10 11" key="1">
    <citation type="submission" date="2016-03" db="EMBL/GenBank/DDBJ databases">
        <title>Comparative genomics of the ectomycorrhizal sister species Rhizopogon vinicolor and Rhizopogon vesiculosus (Basidiomycota: Boletales) reveals a divergence of the mating type B locus.</title>
        <authorList>
            <person name="Mujic A.B."/>
            <person name="Kuo A."/>
            <person name="Tritt A."/>
            <person name="Lipzen A."/>
            <person name="Chen C."/>
            <person name="Johnson J."/>
            <person name="Sharma A."/>
            <person name="Barry K."/>
            <person name="Grigoriev I.V."/>
            <person name="Spatafora J.W."/>
        </authorList>
    </citation>
    <scope>NUCLEOTIDE SEQUENCE [LARGE SCALE GENOMIC DNA]</scope>
    <source>
        <strain evidence="10 11">AM-OR11-056</strain>
    </source>
</reference>
<feature type="signal peptide" evidence="7">
    <location>
        <begin position="1"/>
        <end position="16"/>
    </location>
</feature>
<comment type="caution">
    <text evidence="10">The sequence shown here is derived from an EMBL/GenBank/DDBJ whole genome shotgun (WGS) entry which is preliminary data.</text>
</comment>
<feature type="compositionally biased region" description="Low complexity" evidence="6">
    <location>
        <begin position="127"/>
        <end position="148"/>
    </location>
</feature>
<sequence length="745" mass="78202">MRPLSTIALLLPAAFAVPLEVSPHRQYSLSSCVIADVPYPDPRHALVLLGRREISPPAGLSERSFTDLLIWCHEFGRSSGLLIARQEGSCSSSTFGDTGGSSSAAGTTASSNPGVSPERPSTLSGQSADAPTTVPSTTAPTDVPASSPVNPRPASSDSPQDTPSRNSGSATAPTISTNSPAIDAPGTPSNPAGNTHSDISDSAAAPATSEKSSSHPAIIDAPSIPATGNAPFDNSGIAADPATSGKSTSRPVNIDAPSTPANPADGNVANGASTSQFVPSVSASSHSVGSQIAAVNLISPFTDSKSLDSTNIAQAKAIAALSPFKSLIPSSATPQTATAGTVNNGTATPTPPTSSYSPITPGIADISNNGTTTGSKKTSGCPSNVVNVAGVANNVIPQYNHSTDTYHSLKTRSRSMSTHLAILPLDIIDTLTTQINHEHRHPSTAARFLRLPHPRTGLASLFLHNPHPQDDTSKISPILEVQAISPTNARSWFLGEEVVADGKLLVMTPMDPMFLLMYILRVTQPRDGSKGNFRPMSDIIEEVSTVISDASEKDAQSDPSLKVSADDIISFLSLDFVQSSIKRVCDVKVVTEEITVYRYSHDIVLENLKKKVERLSNPRIAEMSRTLVRSLAKDGLMDDGKEELLESGRIKLACELLSQYLPRDILQDLIASYEYLNPHLKAVKDEELVLSAMTTDTGKRTKAANAVAAGGGSKKRKPTASHGVEKLKKANVAGMSKMSTFFTKK</sequence>
<keyword evidence="11" id="KW-1185">Reference proteome</keyword>
<dbReference type="GO" id="GO:0006401">
    <property type="term" value="P:RNA catabolic process"/>
    <property type="evidence" value="ECO:0007669"/>
    <property type="project" value="TreeGrafter"/>
</dbReference>
<feature type="domain" description="Rnh202 triple barrel" evidence="9">
    <location>
        <begin position="443"/>
        <end position="511"/>
    </location>
</feature>
<dbReference type="Pfam" id="PF09468">
    <property type="entry name" value="RNase_H2-Ydr279"/>
    <property type="match status" value="1"/>
</dbReference>
<dbReference type="CDD" id="cd09270">
    <property type="entry name" value="RNase_H2-B"/>
    <property type="match status" value="1"/>
</dbReference>
<feature type="region of interest" description="Disordered" evidence="6">
    <location>
        <begin position="331"/>
        <end position="359"/>
    </location>
</feature>
<evidence type="ECO:0000256" key="2">
    <source>
        <dbReference type="ARBA" id="ARBA00019062"/>
    </source>
</evidence>
<dbReference type="Gene3D" id="2.20.25.530">
    <property type="match status" value="1"/>
</dbReference>
<keyword evidence="3" id="KW-0539">Nucleus</keyword>
<comment type="function">
    <text evidence="4">Non catalytic subunit of RNase H2, an endonuclease that specifically degrades the RNA of RNA:DNA hybrids. Participates in DNA replication, possibly by mediating the removal of lagging-strand Okazaki fragment RNA primers during DNA replication. Mediates the excision of single ribonucleotides from DNA:RNA duplexes.</text>
</comment>
<evidence type="ECO:0000313" key="11">
    <source>
        <dbReference type="Proteomes" id="UP000183567"/>
    </source>
</evidence>
<dbReference type="GO" id="GO:0032299">
    <property type="term" value="C:ribonuclease H2 complex"/>
    <property type="evidence" value="ECO:0007669"/>
    <property type="project" value="InterPro"/>
</dbReference>
<proteinExistence type="predicted"/>
<feature type="compositionally biased region" description="Low complexity" evidence="6">
    <location>
        <begin position="89"/>
        <end position="111"/>
    </location>
</feature>
<evidence type="ECO:0000256" key="1">
    <source>
        <dbReference type="ARBA" id="ARBA00004123"/>
    </source>
</evidence>
<evidence type="ECO:0000313" key="10">
    <source>
        <dbReference type="EMBL" id="OJA08687.1"/>
    </source>
</evidence>
<feature type="region of interest" description="Disordered" evidence="6">
    <location>
        <begin position="89"/>
        <end position="272"/>
    </location>
</feature>
<dbReference type="AlphaFoldDB" id="A0A1J8PJE2"/>
<feature type="compositionally biased region" description="Polar residues" evidence="6">
    <location>
        <begin position="153"/>
        <end position="180"/>
    </location>
</feature>
<evidence type="ECO:0000256" key="4">
    <source>
        <dbReference type="ARBA" id="ARBA00024778"/>
    </source>
</evidence>
<evidence type="ECO:0000256" key="6">
    <source>
        <dbReference type="SAM" id="MobiDB-lite"/>
    </source>
</evidence>
<name>A0A1J8PJE2_9AGAM</name>
<dbReference type="Proteomes" id="UP000183567">
    <property type="component" value="Unassembled WGS sequence"/>
</dbReference>
<dbReference type="GO" id="GO:0005654">
    <property type="term" value="C:nucleoplasm"/>
    <property type="evidence" value="ECO:0007669"/>
    <property type="project" value="TreeGrafter"/>
</dbReference>
<feature type="compositionally biased region" description="Polar residues" evidence="6">
    <location>
        <begin position="187"/>
        <end position="197"/>
    </location>
</feature>
<evidence type="ECO:0000256" key="3">
    <source>
        <dbReference type="ARBA" id="ARBA00023242"/>
    </source>
</evidence>
<feature type="region of interest" description="Disordered" evidence="6">
    <location>
        <begin position="701"/>
        <end position="723"/>
    </location>
</feature>
<comment type="subcellular location">
    <subcellularLocation>
        <location evidence="1">Nucleus</location>
    </subcellularLocation>
</comment>
<dbReference type="InterPro" id="IPR040456">
    <property type="entry name" value="RNase_H2_suB"/>
</dbReference>
<feature type="compositionally biased region" description="Low complexity" evidence="6">
    <location>
        <begin position="336"/>
        <end position="359"/>
    </location>
</feature>
<evidence type="ECO:0000259" key="9">
    <source>
        <dbReference type="Pfam" id="PF17745"/>
    </source>
</evidence>
<evidence type="ECO:0000256" key="5">
    <source>
        <dbReference type="ARBA" id="ARBA00033464"/>
    </source>
</evidence>
<dbReference type="PANTHER" id="PTHR13383:SF11">
    <property type="entry name" value="RIBONUCLEASE H2 SUBUNIT B"/>
    <property type="match status" value="1"/>
</dbReference>
<feature type="domain" description="Ribonuclease H2 subunit B wHTH" evidence="8">
    <location>
        <begin position="514"/>
        <end position="669"/>
    </location>
</feature>
<organism evidence="10 11">
    <name type="scientific">Rhizopogon vesiculosus</name>
    <dbReference type="NCBI Taxonomy" id="180088"/>
    <lineage>
        <taxon>Eukaryota</taxon>
        <taxon>Fungi</taxon>
        <taxon>Dikarya</taxon>
        <taxon>Basidiomycota</taxon>
        <taxon>Agaricomycotina</taxon>
        <taxon>Agaricomycetes</taxon>
        <taxon>Agaricomycetidae</taxon>
        <taxon>Boletales</taxon>
        <taxon>Suillineae</taxon>
        <taxon>Rhizopogonaceae</taxon>
        <taxon>Rhizopogon</taxon>
    </lineage>
</organism>
<dbReference type="InterPro" id="IPR019024">
    <property type="entry name" value="RNase_H2_suB_wHTH"/>
</dbReference>
<dbReference type="PANTHER" id="PTHR13383">
    <property type="entry name" value="RIBONUCLEASE H2 SUBUNIT B"/>
    <property type="match status" value="1"/>
</dbReference>